<gene>
    <name evidence="3" type="ORF">ABFY20_16105</name>
</gene>
<organism evidence="3">
    <name type="scientific">Herbiconiux sp. A18JL235</name>
    <dbReference type="NCBI Taxonomy" id="3152363"/>
    <lineage>
        <taxon>Bacteria</taxon>
        <taxon>Bacillati</taxon>
        <taxon>Actinomycetota</taxon>
        <taxon>Actinomycetes</taxon>
        <taxon>Micrococcales</taxon>
        <taxon>Microbacteriaceae</taxon>
        <taxon>Herbiconiux</taxon>
    </lineage>
</organism>
<evidence type="ECO:0000256" key="1">
    <source>
        <dbReference type="ARBA" id="ARBA00006479"/>
    </source>
</evidence>
<dbReference type="PANTHER" id="PTHR18964:SF169">
    <property type="entry name" value="N-ACETYLMANNOSAMINE KINASE"/>
    <property type="match status" value="1"/>
</dbReference>
<dbReference type="AlphaFoldDB" id="A0AB39BEP4"/>
<proteinExistence type="inferred from homology"/>
<name>A0AB39BEP4_9MICO</name>
<dbReference type="PANTHER" id="PTHR18964">
    <property type="entry name" value="ROK (REPRESSOR, ORF, KINASE) FAMILY"/>
    <property type="match status" value="1"/>
</dbReference>
<sequence>MRLGLDIGGTKTDAVAVDAAGRVVDRVRSVTGFGADAVIATALTGIATIAERAGIAPGDFESIGIGIPGQVDVATGTVAHAVNLGFDELAVGGRLSSLLGREVKVENDVKAAALGAYHLLSTGAAVPAHSMAYLNLGTGLAAGLVIDGRLWRGSRGAAGEIGHIPVDPAGVRCPCGQRGCLETVASGSAIARQWASDDAVPVLSLLAAAEAGDERAGRIRSLLIDNVAAAVRVLVLTVDVEVVMIGGGLSALGERLLGEVQRVLASWAVESPFLASLELESRVQLVPAGFPAAAVGAALVGAPTARRDEGETPSDEIDNGAGSSRLEREGVTTWLK</sequence>
<dbReference type="Gene3D" id="3.30.420.40">
    <property type="match status" value="2"/>
</dbReference>
<dbReference type="InterPro" id="IPR043129">
    <property type="entry name" value="ATPase_NBD"/>
</dbReference>
<evidence type="ECO:0000313" key="3">
    <source>
        <dbReference type="EMBL" id="XDI04845.1"/>
    </source>
</evidence>
<reference evidence="3" key="1">
    <citation type="submission" date="2024-05" db="EMBL/GenBank/DDBJ databases">
        <title>Herbiconiux sp. A18JL235.</title>
        <authorList>
            <person name="Zhang G."/>
        </authorList>
    </citation>
    <scope>NUCLEOTIDE SEQUENCE</scope>
    <source>
        <strain evidence="3">A18JL235</strain>
    </source>
</reference>
<evidence type="ECO:0000256" key="2">
    <source>
        <dbReference type="SAM" id="MobiDB-lite"/>
    </source>
</evidence>
<feature type="region of interest" description="Disordered" evidence="2">
    <location>
        <begin position="304"/>
        <end position="336"/>
    </location>
</feature>
<dbReference type="EMBL" id="CP162511">
    <property type="protein sequence ID" value="XDI04845.1"/>
    <property type="molecule type" value="Genomic_DNA"/>
</dbReference>
<dbReference type="RefSeq" id="WP_368497244.1">
    <property type="nucleotide sequence ID" value="NZ_CP162511.1"/>
</dbReference>
<dbReference type="SUPFAM" id="SSF53067">
    <property type="entry name" value="Actin-like ATPase domain"/>
    <property type="match status" value="1"/>
</dbReference>
<dbReference type="Pfam" id="PF00480">
    <property type="entry name" value="ROK"/>
    <property type="match status" value="1"/>
</dbReference>
<dbReference type="InterPro" id="IPR000600">
    <property type="entry name" value="ROK"/>
</dbReference>
<comment type="similarity">
    <text evidence="1">Belongs to the ROK (NagC/XylR) family.</text>
</comment>
<protein>
    <submittedName>
        <fullName evidence="3">ROK family protein</fullName>
    </submittedName>
</protein>
<accession>A0AB39BEP4</accession>